<keyword evidence="4" id="KW-1185">Reference proteome</keyword>
<dbReference type="Proteomes" id="UP000006038">
    <property type="component" value="Chromosome 5"/>
</dbReference>
<reference evidence="3" key="1">
    <citation type="journal article" date="2013" name="Nat. Commun.">
        <title>Whole-genome sequencing of Oryza brachyantha reveals mechanisms underlying Oryza genome evolution.</title>
        <authorList>
            <person name="Chen J."/>
            <person name="Huang Q."/>
            <person name="Gao D."/>
            <person name="Wang J."/>
            <person name="Lang Y."/>
            <person name="Liu T."/>
            <person name="Li B."/>
            <person name="Bai Z."/>
            <person name="Luis Goicoechea J."/>
            <person name="Liang C."/>
            <person name="Chen C."/>
            <person name="Zhang W."/>
            <person name="Sun S."/>
            <person name="Liao Y."/>
            <person name="Zhang X."/>
            <person name="Yang L."/>
            <person name="Song C."/>
            <person name="Wang M."/>
            <person name="Shi J."/>
            <person name="Liu G."/>
            <person name="Liu J."/>
            <person name="Zhou H."/>
            <person name="Zhou W."/>
            <person name="Yu Q."/>
            <person name="An N."/>
            <person name="Chen Y."/>
            <person name="Cai Q."/>
            <person name="Wang B."/>
            <person name="Liu B."/>
            <person name="Min J."/>
            <person name="Huang Y."/>
            <person name="Wu H."/>
            <person name="Li Z."/>
            <person name="Zhang Y."/>
            <person name="Yin Y."/>
            <person name="Song W."/>
            <person name="Jiang J."/>
            <person name="Jackson S.A."/>
            <person name="Wing R.A."/>
            <person name="Wang J."/>
            <person name="Chen M."/>
        </authorList>
    </citation>
    <scope>NUCLEOTIDE SEQUENCE [LARGE SCALE GENOMIC DNA]</scope>
    <source>
        <strain evidence="3">cv. IRGC 101232</strain>
    </source>
</reference>
<accession>J3M5N5</accession>
<feature type="region of interest" description="Disordered" evidence="1">
    <location>
        <begin position="46"/>
        <end position="71"/>
    </location>
</feature>
<reference evidence="3" key="2">
    <citation type="submission" date="2013-04" db="UniProtKB">
        <authorList>
            <consortium name="EnsemblPlants"/>
        </authorList>
    </citation>
    <scope>IDENTIFICATION</scope>
</reference>
<dbReference type="AlphaFoldDB" id="J3M5N5"/>
<dbReference type="Gramene" id="OB05G19090.1">
    <property type="protein sequence ID" value="OB05G19090.1"/>
    <property type="gene ID" value="OB05G19090"/>
</dbReference>
<evidence type="ECO:0000313" key="4">
    <source>
        <dbReference type="Proteomes" id="UP000006038"/>
    </source>
</evidence>
<organism evidence="3">
    <name type="scientific">Oryza brachyantha</name>
    <name type="common">malo sina</name>
    <dbReference type="NCBI Taxonomy" id="4533"/>
    <lineage>
        <taxon>Eukaryota</taxon>
        <taxon>Viridiplantae</taxon>
        <taxon>Streptophyta</taxon>
        <taxon>Embryophyta</taxon>
        <taxon>Tracheophyta</taxon>
        <taxon>Spermatophyta</taxon>
        <taxon>Magnoliopsida</taxon>
        <taxon>Liliopsida</taxon>
        <taxon>Poales</taxon>
        <taxon>Poaceae</taxon>
        <taxon>BOP clade</taxon>
        <taxon>Oryzoideae</taxon>
        <taxon>Oryzeae</taxon>
        <taxon>Oryzinae</taxon>
        <taxon>Oryza</taxon>
    </lineage>
</organism>
<evidence type="ECO:0000256" key="2">
    <source>
        <dbReference type="SAM" id="SignalP"/>
    </source>
</evidence>
<evidence type="ECO:0000256" key="1">
    <source>
        <dbReference type="SAM" id="MobiDB-lite"/>
    </source>
</evidence>
<evidence type="ECO:0000313" key="3">
    <source>
        <dbReference type="EnsemblPlants" id="OB05G19090.1"/>
    </source>
</evidence>
<feature type="signal peptide" evidence="2">
    <location>
        <begin position="1"/>
        <end position="19"/>
    </location>
</feature>
<keyword evidence="2" id="KW-0732">Signal</keyword>
<proteinExistence type="predicted"/>
<name>J3M5N5_ORYBR</name>
<dbReference type="EnsemblPlants" id="OB05G19090.1">
    <property type="protein sequence ID" value="OB05G19090.1"/>
    <property type="gene ID" value="OB05G19090"/>
</dbReference>
<sequence length="71" mass="8178">MAAASFLMILFVGNWYLCAVEYIIRLTNNCHLVYIEPLEINEEDYTEGAEEKQAMDENPEGLYGDIEVDEQ</sequence>
<dbReference type="HOGENOM" id="CLU_2744071_0_0_1"/>
<feature type="chain" id="PRO_5003773420" evidence="2">
    <location>
        <begin position="20"/>
        <end position="71"/>
    </location>
</feature>
<protein>
    <submittedName>
        <fullName evidence="3">Uncharacterized protein</fullName>
    </submittedName>
</protein>